<organism evidence="3 4">
    <name type="scientific">Durusdinium trenchii</name>
    <dbReference type="NCBI Taxonomy" id="1381693"/>
    <lineage>
        <taxon>Eukaryota</taxon>
        <taxon>Sar</taxon>
        <taxon>Alveolata</taxon>
        <taxon>Dinophyceae</taxon>
        <taxon>Suessiales</taxon>
        <taxon>Symbiodiniaceae</taxon>
        <taxon>Durusdinium</taxon>
    </lineage>
</organism>
<feature type="region of interest" description="Disordered" evidence="1">
    <location>
        <begin position="869"/>
        <end position="894"/>
    </location>
</feature>
<dbReference type="Proteomes" id="UP001642464">
    <property type="component" value="Unassembled WGS sequence"/>
</dbReference>
<evidence type="ECO:0000256" key="1">
    <source>
        <dbReference type="SAM" id="MobiDB-lite"/>
    </source>
</evidence>
<keyword evidence="2" id="KW-1133">Transmembrane helix</keyword>
<dbReference type="EMBL" id="CAXAMM010020702">
    <property type="protein sequence ID" value="CAK9048435.1"/>
    <property type="molecule type" value="Genomic_DNA"/>
</dbReference>
<evidence type="ECO:0000313" key="4">
    <source>
        <dbReference type="Proteomes" id="UP001642464"/>
    </source>
</evidence>
<feature type="region of interest" description="Disordered" evidence="1">
    <location>
        <begin position="1000"/>
        <end position="1045"/>
    </location>
</feature>
<feature type="compositionally biased region" description="Basic and acidic residues" evidence="1">
    <location>
        <begin position="881"/>
        <end position="894"/>
    </location>
</feature>
<feature type="transmembrane region" description="Helical" evidence="2">
    <location>
        <begin position="39"/>
        <end position="63"/>
    </location>
</feature>
<keyword evidence="4" id="KW-1185">Reference proteome</keyword>
<reference evidence="3 4" key="1">
    <citation type="submission" date="2024-02" db="EMBL/GenBank/DDBJ databases">
        <authorList>
            <person name="Chen Y."/>
            <person name="Shah S."/>
            <person name="Dougan E. K."/>
            <person name="Thang M."/>
            <person name="Chan C."/>
        </authorList>
    </citation>
    <scope>NUCLEOTIDE SEQUENCE [LARGE SCALE GENOMIC DNA]</scope>
</reference>
<keyword evidence="2" id="KW-0472">Membrane</keyword>
<gene>
    <name evidence="3" type="ORF">SCF082_LOCUS26984</name>
</gene>
<keyword evidence="2" id="KW-0812">Transmembrane</keyword>
<feature type="region of interest" description="Disordered" evidence="1">
    <location>
        <begin position="915"/>
        <end position="950"/>
    </location>
</feature>
<evidence type="ECO:0000256" key="2">
    <source>
        <dbReference type="SAM" id="Phobius"/>
    </source>
</evidence>
<dbReference type="InterPro" id="IPR016024">
    <property type="entry name" value="ARM-type_fold"/>
</dbReference>
<proteinExistence type="predicted"/>
<accession>A0ABP0MAA2</accession>
<feature type="non-terminal residue" evidence="3">
    <location>
        <position position="1045"/>
    </location>
</feature>
<protein>
    <submittedName>
        <fullName evidence="3">Uncharacterized protein</fullName>
    </submittedName>
</protein>
<sequence length="1045" mass="112568">MKQRSYGNAKFTALAQDGIDEDYFSDNYSGDESVWRSPWCWGGICLCCLCFTMLPLFVASFFLNSWATDAMEAAGLQTFGVPTTVDSVEISPLSARWSLANLRVASPPGFGEFPYLIIDNGIFDLSFRSMFFNPLYLEELTLRDVRLNWVIVDKITFFNIVTRLCLHPSCEMSPPPYFVIKKVEVNDVGKKTGGVYIPDLLHVIVQAVVVAAIKAAPNQLGNPVADSLGAGLLQALDYAQIHYDLLASKDLSSALPLVLQTLDLELSARLSGSATSLASLAQAVATTLSQSQVSNPSRSLLAASALLAALDLQFPKDVEVALVNDSVVKGVVASSASSWPLVSAVCIRALCSLVLASQKHQVSKEERVEKQGWTRKVVPHIKAALEAHPKSFHVQEAVAEGSCALLMDGNSFGGQVASLWPLLWPLAVHPKKQIAEPSSLALCRMTWLARGTDAELPTAEKAIHLACDELSQLFDQSIRPNLNGAPAAGAILQSVRLVDFLKILLLHTRSKPADLPPRRDRKGADVDDALVLLPLPKIMGTIDLLLGSLLRETSIASKIISNDAVQSELLTLLNAALELASAAVDVSGASLLVFSAQVRRWLEMLADQSPKTDGKHCIGVFKLIRRLESNSPAILLRQPLLSRLCQYALDAMHHEAGIPLHKEEHLVRLPVSRKRKADVLKENEANAGAPSKVFSSACHTLTRIIDSGAPMLPQPVIGSICEQLVQTIWHGLLRSAGTLSGKEVDKCLVYRRVCRDPESVLGLLNVMRVLHQPRQGAVRLAPSLTHAFAALVSVLQDAFERHAPGTDSDSTDCIRLRLREMSDSLRFDRFGSQKVSEGVGIVWPEVGAASPSHAHSIATPASERLCEDAEAPNVGPVGTKQHREGGMPSTKDHKMEVDQPVTEPVADQEVVFMECEPDGPTDSPSSTLKREEAGRTSASTKEASLEVPPEMPEVVETVPAEAPEVVETAVLTAPAPTAEEFFTPRNASGEAEVAEAEVALPELAQEAPPQPAEEPKDLGGGLQAASAQIGTQMGRLSRGTAALGQ</sequence>
<evidence type="ECO:0000313" key="3">
    <source>
        <dbReference type="EMBL" id="CAK9048435.1"/>
    </source>
</evidence>
<comment type="caution">
    <text evidence="3">The sequence shown here is derived from an EMBL/GenBank/DDBJ whole genome shotgun (WGS) entry which is preliminary data.</text>
</comment>
<name>A0ABP0MAA2_9DINO</name>
<dbReference type="SUPFAM" id="SSF48371">
    <property type="entry name" value="ARM repeat"/>
    <property type="match status" value="1"/>
</dbReference>